<reference evidence="2" key="1">
    <citation type="journal article" date="2019" name="Environ. Microbiol.">
        <title>Fungal ecological strategies reflected in gene transcription - a case study of two litter decomposers.</title>
        <authorList>
            <person name="Barbi F."/>
            <person name="Kohler A."/>
            <person name="Barry K."/>
            <person name="Baskaran P."/>
            <person name="Daum C."/>
            <person name="Fauchery L."/>
            <person name="Ihrmark K."/>
            <person name="Kuo A."/>
            <person name="LaButti K."/>
            <person name="Lipzen A."/>
            <person name="Morin E."/>
            <person name="Grigoriev I.V."/>
            <person name="Henrissat B."/>
            <person name="Lindahl B."/>
            <person name="Martin F."/>
        </authorList>
    </citation>
    <scope>NUCLEOTIDE SEQUENCE</scope>
    <source>
        <strain evidence="2">JB14</strain>
    </source>
</reference>
<accession>A0A6A4GH78</accession>
<organism evidence="2 3">
    <name type="scientific">Gymnopus androsaceus JB14</name>
    <dbReference type="NCBI Taxonomy" id="1447944"/>
    <lineage>
        <taxon>Eukaryota</taxon>
        <taxon>Fungi</taxon>
        <taxon>Dikarya</taxon>
        <taxon>Basidiomycota</taxon>
        <taxon>Agaricomycotina</taxon>
        <taxon>Agaricomycetes</taxon>
        <taxon>Agaricomycetidae</taxon>
        <taxon>Agaricales</taxon>
        <taxon>Marasmiineae</taxon>
        <taxon>Omphalotaceae</taxon>
        <taxon>Gymnopus</taxon>
    </lineage>
</organism>
<dbReference type="EMBL" id="ML770057">
    <property type="protein sequence ID" value="KAE9384926.1"/>
    <property type="molecule type" value="Genomic_DNA"/>
</dbReference>
<evidence type="ECO:0000256" key="1">
    <source>
        <dbReference type="SAM" id="MobiDB-lite"/>
    </source>
</evidence>
<feature type="region of interest" description="Disordered" evidence="1">
    <location>
        <begin position="195"/>
        <end position="220"/>
    </location>
</feature>
<proteinExistence type="predicted"/>
<feature type="compositionally biased region" description="Polar residues" evidence="1">
    <location>
        <begin position="109"/>
        <end position="118"/>
    </location>
</feature>
<gene>
    <name evidence="2" type="ORF">BT96DRAFT_1007562</name>
</gene>
<dbReference type="Proteomes" id="UP000799118">
    <property type="component" value="Unassembled WGS sequence"/>
</dbReference>
<name>A0A6A4GH78_9AGAR</name>
<keyword evidence="3" id="KW-1185">Reference proteome</keyword>
<feature type="region of interest" description="Disordered" evidence="1">
    <location>
        <begin position="89"/>
        <end position="118"/>
    </location>
</feature>
<evidence type="ECO:0000313" key="2">
    <source>
        <dbReference type="EMBL" id="KAE9384926.1"/>
    </source>
</evidence>
<dbReference type="AlphaFoldDB" id="A0A6A4GH78"/>
<sequence>MSDILNDMAQNAYLREENRNFINEVAKRAVMFVEALGMNTAQPSDLANQLQHPEADLNPSVTISTAEQCYPGEHKQIVNDSCDLGEGISSLSNPYAGRRPKQNVPTPPSVGNNAPSRQMMDQSRKMSAKIEVSCNAEMNARDSRVQKQTFAKFNRVRVRNLNRQRRHVAHLLETIIPCVPDSRNISVHAHCTTRNPPSNANAFKGARRRTQGPRARPMITNQSSKIIELAGETKVGVEKELDEQIRWKNMCPEEEEIHVESEKQFGEVEKAQKKVTIATQTKETELKV</sequence>
<protein>
    <submittedName>
        <fullName evidence="2">Uncharacterized protein</fullName>
    </submittedName>
</protein>
<evidence type="ECO:0000313" key="3">
    <source>
        <dbReference type="Proteomes" id="UP000799118"/>
    </source>
</evidence>